<protein>
    <submittedName>
        <fullName evidence="2">Uncharacterized protein</fullName>
    </submittedName>
</protein>
<dbReference type="AlphaFoldDB" id="A0A8S1K0X8"/>
<name>A0A8S1K0X8_9CILI</name>
<reference evidence="2" key="1">
    <citation type="submission" date="2021-01" db="EMBL/GenBank/DDBJ databases">
        <authorList>
            <consortium name="Genoscope - CEA"/>
            <person name="William W."/>
        </authorList>
    </citation>
    <scope>NUCLEOTIDE SEQUENCE</scope>
</reference>
<organism evidence="2 3">
    <name type="scientific">Paramecium sonneborni</name>
    <dbReference type="NCBI Taxonomy" id="65129"/>
    <lineage>
        <taxon>Eukaryota</taxon>
        <taxon>Sar</taxon>
        <taxon>Alveolata</taxon>
        <taxon>Ciliophora</taxon>
        <taxon>Intramacronucleata</taxon>
        <taxon>Oligohymenophorea</taxon>
        <taxon>Peniculida</taxon>
        <taxon>Parameciidae</taxon>
        <taxon>Paramecium</taxon>
    </lineage>
</organism>
<dbReference type="Proteomes" id="UP000692954">
    <property type="component" value="Unassembled WGS sequence"/>
</dbReference>
<evidence type="ECO:0000313" key="3">
    <source>
        <dbReference type="Proteomes" id="UP000692954"/>
    </source>
</evidence>
<evidence type="ECO:0000313" key="2">
    <source>
        <dbReference type="EMBL" id="CAD8049120.1"/>
    </source>
</evidence>
<keyword evidence="1" id="KW-0812">Transmembrane</keyword>
<dbReference type="EMBL" id="CAJJDN010000003">
    <property type="protein sequence ID" value="CAD8049120.1"/>
    <property type="molecule type" value="Genomic_DNA"/>
</dbReference>
<feature type="transmembrane region" description="Helical" evidence="1">
    <location>
        <begin position="15"/>
        <end position="35"/>
    </location>
</feature>
<sequence>MSNCECLTNKQPLRFILKLIELTILFNSILNSIYLQLGNIIYQRWINKREWTIVCQEQNTHSFYFF</sequence>
<gene>
    <name evidence="2" type="ORF">PSON_ATCC_30995.1.T0030579</name>
</gene>
<keyword evidence="1" id="KW-0472">Membrane</keyword>
<evidence type="ECO:0000256" key="1">
    <source>
        <dbReference type="SAM" id="Phobius"/>
    </source>
</evidence>
<comment type="caution">
    <text evidence="2">The sequence shown here is derived from an EMBL/GenBank/DDBJ whole genome shotgun (WGS) entry which is preliminary data.</text>
</comment>
<proteinExistence type="predicted"/>
<keyword evidence="1" id="KW-1133">Transmembrane helix</keyword>
<accession>A0A8S1K0X8</accession>
<keyword evidence="3" id="KW-1185">Reference proteome</keyword>